<proteinExistence type="predicted"/>
<reference evidence="2" key="1">
    <citation type="journal article" date="2020" name="Nature">
        <title>Giant virus diversity and host interactions through global metagenomics.</title>
        <authorList>
            <person name="Schulz F."/>
            <person name="Roux S."/>
            <person name="Paez-Espino D."/>
            <person name="Jungbluth S."/>
            <person name="Walsh D.A."/>
            <person name="Denef V.J."/>
            <person name="McMahon K.D."/>
            <person name="Konstantinidis K.T."/>
            <person name="Eloe-Fadrosh E.A."/>
            <person name="Kyrpides N.C."/>
            <person name="Woyke T."/>
        </authorList>
    </citation>
    <scope>NUCLEOTIDE SEQUENCE</scope>
    <source>
        <strain evidence="2">GVMAG-M-3300023184-13</strain>
    </source>
</reference>
<name>A0A6C0HLK7_9ZZZZ</name>
<dbReference type="PROSITE" id="PS51750">
    <property type="entry name" value="BRO_N"/>
    <property type="match status" value="1"/>
</dbReference>
<dbReference type="InterPro" id="IPR018306">
    <property type="entry name" value="Phage_T5_Orf172_DNA-bd"/>
</dbReference>
<dbReference type="Pfam" id="PF02498">
    <property type="entry name" value="Bro-N"/>
    <property type="match status" value="1"/>
</dbReference>
<organism evidence="2">
    <name type="scientific">viral metagenome</name>
    <dbReference type="NCBI Taxonomy" id="1070528"/>
    <lineage>
        <taxon>unclassified sequences</taxon>
        <taxon>metagenomes</taxon>
        <taxon>organismal metagenomes</taxon>
    </lineage>
</organism>
<evidence type="ECO:0000259" key="1">
    <source>
        <dbReference type="PROSITE" id="PS51750"/>
    </source>
</evidence>
<dbReference type="InterPro" id="IPR003497">
    <property type="entry name" value="BRO_N_domain"/>
</dbReference>
<dbReference type="EMBL" id="MN739980">
    <property type="protein sequence ID" value="QHT81257.1"/>
    <property type="molecule type" value="Genomic_DNA"/>
</dbReference>
<evidence type="ECO:0000313" key="2">
    <source>
        <dbReference type="EMBL" id="QHT81257.1"/>
    </source>
</evidence>
<accession>A0A6C0HLK7</accession>
<sequence length="277" mass="32175">MSISTLIVQIYDNLIKLNDTEIIILFDKSKNIWLSLSQLLQALNYNSYRDEMKSINKIVSNEDISTYANIVKDNNKHKIKQKNVQPHMKMISEGGLYLLLNKSHKPLAIELKKQLYTKVLPSIRKSGQYKLNSNDKKMIKNLTKRIQLKSKEQQIHNKTKKQYNNLSGKGFIYILKVKTLQDGKEKQCYKIGYASNLNKRLATYKTGNPDVELVHQENVNCNKKQLEKCVLNLNILKRLRAKNEVICDSTLEEIKKEIEDCKKLITKYISTKADINI</sequence>
<dbReference type="AlphaFoldDB" id="A0A6C0HLK7"/>
<feature type="domain" description="Bro-N" evidence="1">
    <location>
        <begin position="1"/>
        <end position="127"/>
    </location>
</feature>
<dbReference type="Pfam" id="PF10544">
    <property type="entry name" value="T5orf172"/>
    <property type="match status" value="1"/>
</dbReference>
<dbReference type="SMART" id="SM01040">
    <property type="entry name" value="Bro-N"/>
    <property type="match status" value="1"/>
</dbReference>
<protein>
    <recommendedName>
        <fullName evidence="1">Bro-N domain-containing protein</fullName>
    </recommendedName>
</protein>